<dbReference type="Pfam" id="PF00550">
    <property type="entry name" value="PP-binding"/>
    <property type="match status" value="1"/>
</dbReference>
<reference evidence="6 7" key="1">
    <citation type="submission" date="2020-08" db="EMBL/GenBank/DDBJ databases">
        <title>A novel species.</title>
        <authorList>
            <person name="Gao J."/>
        </authorList>
    </citation>
    <scope>NUCLEOTIDE SEQUENCE [LARGE SCALE GENOMIC DNA]</scope>
    <source>
        <strain evidence="6 7">CRXT-G-22</strain>
    </source>
</reference>
<dbReference type="Proteomes" id="UP000516052">
    <property type="component" value="Chromosome"/>
</dbReference>
<evidence type="ECO:0000256" key="2">
    <source>
        <dbReference type="ARBA" id="ARBA00022553"/>
    </source>
</evidence>
<dbReference type="InterPro" id="IPR036736">
    <property type="entry name" value="ACP-like_sf"/>
</dbReference>
<evidence type="ECO:0000313" key="6">
    <source>
        <dbReference type="EMBL" id="QNP76142.1"/>
    </source>
</evidence>
<sequence length="426" mass="44447">MSQARHVGKIVLTVPRPLDPEGTVVVTGAAGGLGAALARHLVDRHGVRRLLLLGRSGGESPAARRLLADLAEAGAEATFAACDTADKEALAAVLKTHTHTHPLTAVVHCAGLLDDGIVESLTPERVDRVLRAKVDAARNLHELTAGADLAAFVLFSSAAGVFGSPGQANYAAGNAYLDALAHQRRRAGLAAHSLAWGPWTPDDGMTSTLSEADRVRVSRGGMETLSDAEGLALFDAALTAEPALVLPVRLSAANLREQARAGTLAPLLRALVTTPVRRTAQSAPAPAAGGPALAERLAGLDRPQQEVLLLDLVRAEASVVLGHGSADGIDAERGFLDLGFDSLTALELRNRLGTAAGLRLTATLIFDHPTPAALARHLREQLAPEQAEPTVTPAPTPVQSLVDDIDELDQMELDHLIQLALEGDDL</sequence>
<keyword evidence="4" id="KW-0511">Multifunctional enzyme</keyword>
<dbReference type="InterPro" id="IPR009081">
    <property type="entry name" value="PP-bd_ACP"/>
</dbReference>
<dbReference type="SUPFAM" id="SSF47336">
    <property type="entry name" value="ACP-like"/>
    <property type="match status" value="1"/>
</dbReference>
<dbReference type="SMART" id="SM00823">
    <property type="entry name" value="PKS_PP"/>
    <property type="match status" value="1"/>
</dbReference>
<organism evidence="6 7">
    <name type="scientific">Streptomyces roseirectus</name>
    <dbReference type="NCBI Taxonomy" id="2768066"/>
    <lineage>
        <taxon>Bacteria</taxon>
        <taxon>Bacillati</taxon>
        <taxon>Actinomycetota</taxon>
        <taxon>Actinomycetes</taxon>
        <taxon>Kitasatosporales</taxon>
        <taxon>Streptomycetaceae</taxon>
        <taxon>Streptomyces</taxon>
    </lineage>
</organism>
<dbReference type="PANTHER" id="PTHR43775:SF51">
    <property type="entry name" value="INACTIVE PHENOLPHTHIOCEROL SYNTHESIS POLYKETIDE SYNTHASE TYPE I PKS1-RELATED"/>
    <property type="match status" value="1"/>
</dbReference>
<feature type="domain" description="Carrier" evidence="5">
    <location>
        <begin position="307"/>
        <end position="382"/>
    </location>
</feature>
<dbReference type="PROSITE" id="PS00012">
    <property type="entry name" value="PHOSPHOPANTETHEINE"/>
    <property type="match status" value="1"/>
</dbReference>
<dbReference type="SUPFAM" id="SSF51735">
    <property type="entry name" value="NAD(P)-binding Rossmann-fold domains"/>
    <property type="match status" value="1"/>
</dbReference>
<proteinExistence type="predicted"/>
<dbReference type="PANTHER" id="PTHR43775">
    <property type="entry name" value="FATTY ACID SYNTHASE"/>
    <property type="match status" value="1"/>
</dbReference>
<keyword evidence="1" id="KW-0596">Phosphopantetheine</keyword>
<dbReference type="GO" id="GO:0031177">
    <property type="term" value="F:phosphopantetheine binding"/>
    <property type="evidence" value="ECO:0007669"/>
    <property type="project" value="InterPro"/>
</dbReference>
<dbReference type="AlphaFoldDB" id="A0A7H0ITM6"/>
<dbReference type="InterPro" id="IPR050091">
    <property type="entry name" value="PKS_NRPS_Biosynth_Enz"/>
</dbReference>
<dbReference type="FunFam" id="1.10.1200.10:FF:000007">
    <property type="entry name" value="Probable polyketide synthase pks17"/>
    <property type="match status" value="1"/>
</dbReference>
<dbReference type="SMART" id="SM01294">
    <property type="entry name" value="PKS_PP_betabranch"/>
    <property type="match status" value="1"/>
</dbReference>
<dbReference type="Pfam" id="PF08659">
    <property type="entry name" value="KR"/>
    <property type="match status" value="1"/>
</dbReference>
<evidence type="ECO:0000259" key="5">
    <source>
        <dbReference type="PROSITE" id="PS50075"/>
    </source>
</evidence>
<dbReference type="SMART" id="SM00822">
    <property type="entry name" value="PKS_KR"/>
    <property type="match status" value="1"/>
</dbReference>
<dbReference type="GO" id="GO:0006633">
    <property type="term" value="P:fatty acid biosynthetic process"/>
    <property type="evidence" value="ECO:0007669"/>
    <property type="project" value="TreeGrafter"/>
</dbReference>
<keyword evidence="2" id="KW-0597">Phosphoprotein</keyword>
<dbReference type="Gene3D" id="1.10.1200.10">
    <property type="entry name" value="ACP-like"/>
    <property type="match status" value="1"/>
</dbReference>
<dbReference type="InterPro" id="IPR013968">
    <property type="entry name" value="PKS_KR"/>
</dbReference>
<dbReference type="CDD" id="cd08956">
    <property type="entry name" value="KR_3_FAS_SDR_x"/>
    <property type="match status" value="1"/>
</dbReference>
<evidence type="ECO:0000256" key="4">
    <source>
        <dbReference type="ARBA" id="ARBA00023268"/>
    </source>
</evidence>
<dbReference type="GO" id="GO:0017000">
    <property type="term" value="P:antibiotic biosynthetic process"/>
    <property type="evidence" value="ECO:0007669"/>
    <property type="project" value="UniProtKB-ARBA"/>
</dbReference>
<name>A0A7H0ITM6_9ACTN</name>
<keyword evidence="3" id="KW-0808">Transferase</keyword>
<gene>
    <name evidence="6" type="ORF">IAG44_39140</name>
</gene>
<evidence type="ECO:0000313" key="7">
    <source>
        <dbReference type="Proteomes" id="UP000516052"/>
    </source>
</evidence>
<dbReference type="InterPro" id="IPR036291">
    <property type="entry name" value="NAD(P)-bd_dom_sf"/>
</dbReference>
<dbReference type="InterPro" id="IPR057326">
    <property type="entry name" value="KR_dom"/>
</dbReference>
<evidence type="ECO:0000256" key="1">
    <source>
        <dbReference type="ARBA" id="ARBA00022450"/>
    </source>
</evidence>
<evidence type="ECO:0000256" key="3">
    <source>
        <dbReference type="ARBA" id="ARBA00022679"/>
    </source>
</evidence>
<dbReference type="KEGG" id="sroi:IAG44_39140"/>
<dbReference type="Gene3D" id="3.40.50.720">
    <property type="entry name" value="NAD(P)-binding Rossmann-like Domain"/>
    <property type="match status" value="1"/>
</dbReference>
<dbReference type="InterPro" id="IPR020806">
    <property type="entry name" value="PKS_PP-bd"/>
</dbReference>
<keyword evidence="7" id="KW-1185">Reference proteome</keyword>
<dbReference type="GO" id="GO:0004312">
    <property type="term" value="F:fatty acid synthase activity"/>
    <property type="evidence" value="ECO:0007669"/>
    <property type="project" value="TreeGrafter"/>
</dbReference>
<dbReference type="PROSITE" id="PS50075">
    <property type="entry name" value="CARRIER"/>
    <property type="match status" value="1"/>
</dbReference>
<dbReference type="EMBL" id="CP060828">
    <property type="protein sequence ID" value="QNP76142.1"/>
    <property type="molecule type" value="Genomic_DNA"/>
</dbReference>
<protein>
    <submittedName>
        <fullName evidence="6">SDR family NAD(P)-dependent oxidoreductase</fullName>
    </submittedName>
</protein>
<accession>A0A7H0ITM6</accession>
<dbReference type="InterPro" id="IPR006162">
    <property type="entry name" value="Ppantetheine_attach_site"/>
</dbReference>